<keyword evidence="1" id="KW-0812">Transmembrane</keyword>
<evidence type="ECO:0008006" key="4">
    <source>
        <dbReference type="Google" id="ProtNLM"/>
    </source>
</evidence>
<dbReference type="EMBL" id="CAJJDP010000001">
    <property type="protein sequence ID" value="CAD8131851.1"/>
    <property type="molecule type" value="Genomic_DNA"/>
</dbReference>
<proteinExistence type="predicted"/>
<gene>
    <name evidence="2" type="ORF">POCTA_138.1.T0030136</name>
</gene>
<accession>A0A8S1RSG8</accession>
<keyword evidence="1" id="KW-1133">Transmembrane helix</keyword>
<organism evidence="2 3">
    <name type="scientific">Paramecium octaurelia</name>
    <dbReference type="NCBI Taxonomy" id="43137"/>
    <lineage>
        <taxon>Eukaryota</taxon>
        <taxon>Sar</taxon>
        <taxon>Alveolata</taxon>
        <taxon>Ciliophora</taxon>
        <taxon>Intramacronucleata</taxon>
        <taxon>Oligohymenophorea</taxon>
        <taxon>Peniculida</taxon>
        <taxon>Parameciidae</taxon>
        <taxon>Paramecium</taxon>
    </lineage>
</organism>
<reference evidence="2" key="1">
    <citation type="submission" date="2021-01" db="EMBL/GenBank/DDBJ databases">
        <authorList>
            <consortium name="Genoscope - CEA"/>
            <person name="William W."/>
        </authorList>
    </citation>
    <scope>NUCLEOTIDE SEQUENCE</scope>
</reference>
<keyword evidence="1" id="KW-0472">Membrane</keyword>
<sequence length="74" mass="9150">MISNLKTHIYQQECIKTNVRQRFNKFTIMQINVISYTLIMQFMVITIPPMMRIGIFWRYKQQIQRHIQFHYSLP</sequence>
<protein>
    <recommendedName>
        <fullName evidence="4">Transmembrane protein</fullName>
    </recommendedName>
</protein>
<dbReference type="Proteomes" id="UP000683925">
    <property type="component" value="Unassembled WGS sequence"/>
</dbReference>
<dbReference type="AlphaFoldDB" id="A0A8S1RSG8"/>
<evidence type="ECO:0000256" key="1">
    <source>
        <dbReference type="SAM" id="Phobius"/>
    </source>
</evidence>
<comment type="caution">
    <text evidence="2">The sequence shown here is derived from an EMBL/GenBank/DDBJ whole genome shotgun (WGS) entry which is preliminary data.</text>
</comment>
<evidence type="ECO:0000313" key="3">
    <source>
        <dbReference type="Proteomes" id="UP000683925"/>
    </source>
</evidence>
<feature type="transmembrane region" description="Helical" evidence="1">
    <location>
        <begin position="33"/>
        <end position="55"/>
    </location>
</feature>
<name>A0A8S1RSG8_PAROT</name>
<evidence type="ECO:0000313" key="2">
    <source>
        <dbReference type="EMBL" id="CAD8131851.1"/>
    </source>
</evidence>
<keyword evidence="3" id="KW-1185">Reference proteome</keyword>